<feature type="compositionally biased region" description="Basic and acidic residues" evidence="1">
    <location>
        <begin position="49"/>
        <end position="70"/>
    </location>
</feature>
<keyword evidence="3" id="KW-1185">Reference proteome</keyword>
<proteinExistence type="predicted"/>
<name>A0AAW1VAY0_9CUCU</name>
<sequence>MEFASSLPDLKMEEASKCSSCVGVSVGSKRSNFTFSQDARGVSAVASKSNHDRSMSSDRVTRPVKDKISSEIHASTNQIRRKSNFHR</sequence>
<organism evidence="2 3">
    <name type="scientific">Henosepilachna vigintioctopunctata</name>
    <dbReference type="NCBI Taxonomy" id="420089"/>
    <lineage>
        <taxon>Eukaryota</taxon>
        <taxon>Metazoa</taxon>
        <taxon>Ecdysozoa</taxon>
        <taxon>Arthropoda</taxon>
        <taxon>Hexapoda</taxon>
        <taxon>Insecta</taxon>
        <taxon>Pterygota</taxon>
        <taxon>Neoptera</taxon>
        <taxon>Endopterygota</taxon>
        <taxon>Coleoptera</taxon>
        <taxon>Polyphaga</taxon>
        <taxon>Cucujiformia</taxon>
        <taxon>Coccinelloidea</taxon>
        <taxon>Coccinellidae</taxon>
        <taxon>Epilachninae</taxon>
        <taxon>Epilachnini</taxon>
        <taxon>Henosepilachna</taxon>
    </lineage>
</organism>
<comment type="caution">
    <text evidence="2">The sequence shown here is derived from an EMBL/GenBank/DDBJ whole genome shotgun (WGS) entry which is preliminary data.</text>
</comment>
<protein>
    <submittedName>
        <fullName evidence="2">Uncharacterized protein</fullName>
    </submittedName>
</protein>
<dbReference type="EMBL" id="JARQZJ010000139">
    <property type="protein sequence ID" value="KAK9892827.1"/>
    <property type="molecule type" value="Genomic_DNA"/>
</dbReference>
<evidence type="ECO:0000256" key="1">
    <source>
        <dbReference type="SAM" id="MobiDB-lite"/>
    </source>
</evidence>
<reference evidence="2 3" key="1">
    <citation type="submission" date="2023-03" db="EMBL/GenBank/DDBJ databases">
        <title>Genome insight into feeding habits of ladybird beetles.</title>
        <authorList>
            <person name="Li H.-S."/>
            <person name="Huang Y.-H."/>
            <person name="Pang H."/>
        </authorList>
    </citation>
    <scope>NUCLEOTIDE SEQUENCE [LARGE SCALE GENOMIC DNA]</scope>
    <source>
        <strain evidence="2">SYSU_2023b</strain>
        <tissue evidence="2">Whole body</tissue>
    </source>
</reference>
<accession>A0AAW1VAY0</accession>
<evidence type="ECO:0000313" key="3">
    <source>
        <dbReference type="Proteomes" id="UP001431783"/>
    </source>
</evidence>
<evidence type="ECO:0000313" key="2">
    <source>
        <dbReference type="EMBL" id="KAK9892827.1"/>
    </source>
</evidence>
<dbReference type="AlphaFoldDB" id="A0AAW1VAY0"/>
<feature type="region of interest" description="Disordered" evidence="1">
    <location>
        <begin position="41"/>
        <end position="87"/>
    </location>
</feature>
<gene>
    <name evidence="2" type="ORF">WA026_022289</name>
</gene>
<dbReference type="Proteomes" id="UP001431783">
    <property type="component" value="Unassembled WGS sequence"/>
</dbReference>